<dbReference type="SUPFAM" id="SSF160350">
    <property type="entry name" value="Rnp2-like"/>
    <property type="match status" value="1"/>
</dbReference>
<reference evidence="3" key="1">
    <citation type="submission" date="2020-11" db="EMBL/GenBank/DDBJ databases">
        <authorList>
            <person name="Tran Van P."/>
        </authorList>
    </citation>
    <scope>NUCLEOTIDE SEQUENCE</scope>
</reference>
<keyword evidence="2" id="KW-0819">tRNA processing</keyword>
<evidence type="ECO:0000256" key="2">
    <source>
        <dbReference type="ARBA" id="ARBA00022694"/>
    </source>
</evidence>
<organism evidence="3">
    <name type="scientific">Timema monikensis</name>
    <dbReference type="NCBI Taxonomy" id="170555"/>
    <lineage>
        <taxon>Eukaryota</taxon>
        <taxon>Metazoa</taxon>
        <taxon>Ecdysozoa</taxon>
        <taxon>Arthropoda</taxon>
        <taxon>Hexapoda</taxon>
        <taxon>Insecta</taxon>
        <taxon>Pterygota</taxon>
        <taxon>Neoptera</taxon>
        <taxon>Polyneoptera</taxon>
        <taxon>Phasmatodea</taxon>
        <taxon>Timematodea</taxon>
        <taxon>Timematoidea</taxon>
        <taxon>Timematidae</taxon>
        <taxon>Timema</taxon>
    </lineage>
</organism>
<comment type="similarity">
    <text evidence="1">Belongs to the eukaryotic/archaeal RNase P protein component 2 family.</text>
</comment>
<name>A0A7R9EAU9_9NEOP</name>
<sequence>MDLRSKEIPSEKVPERPRPLSNQINMHFLVFLFYSRIKQTENTSCECAFDKCVFGCELGIRARNCKMMSYCKGSWIEQGVSSTGVGSGQPYCHSPQMIGASVDIDVLKYDEDSCRAILRCPATSYVKLRSSLTLCGDYSGIPCAYRVRNASPCLLSLLGDSRTYQHN</sequence>
<evidence type="ECO:0000256" key="1">
    <source>
        <dbReference type="ARBA" id="ARBA00010800"/>
    </source>
</evidence>
<evidence type="ECO:0000313" key="3">
    <source>
        <dbReference type="EMBL" id="CAD7430297.1"/>
    </source>
</evidence>
<dbReference type="GO" id="GO:0030677">
    <property type="term" value="C:ribonuclease P complex"/>
    <property type="evidence" value="ECO:0007669"/>
    <property type="project" value="InterPro"/>
</dbReference>
<dbReference type="InterPro" id="IPR002759">
    <property type="entry name" value="Pop5/Rpp14/Rnp2-like"/>
</dbReference>
<protein>
    <submittedName>
        <fullName evidence="3">Uncharacterized protein</fullName>
    </submittedName>
</protein>
<dbReference type="AlphaFoldDB" id="A0A7R9EAU9"/>
<accession>A0A7R9EAU9</accession>
<proteinExistence type="inferred from homology"/>
<dbReference type="Pfam" id="PF01900">
    <property type="entry name" value="RNase_P_Rpp14"/>
    <property type="match status" value="1"/>
</dbReference>
<dbReference type="Gene3D" id="3.30.70.3250">
    <property type="entry name" value="Ribonuclease P, Pop5 subunit"/>
    <property type="match status" value="1"/>
</dbReference>
<dbReference type="GO" id="GO:0001682">
    <property type="term" value="P:tRNA 5'-leader removal"/>
    <property type="evidence" value="ECO:0007669"/>
    <property type="project" value="InterPro"/>
</dbReference>
<gene>
    <name evidence="3" type="ORF">TMSB3V08_LOCUS7058</name>
</gene>
<dbReference type="InterPro" id="IPR038085">
    <property type="entry name" value="Rnp2-like_sf"/>
</dbReference>
<dbReference type="EMBL" id="OB794441">
    <property type="protein sequence ID" value="CAD7430297.1"/>
    <property type="molecule type" value="Genomic_DNA"/>
</dbReference>